<dbReference type="AlphaFoldDB" id="A0AAN3AD54"/>
<sequence length="38" mass="4606">MKNNTLYKKYELRRGKKRCLTMKKEYPLAHAKQHVQGD</sequence>
<dbReference type="Proteomes" id="UP000005475">
    <property type="component" value="Unassembled WGS sequence"/>
</dbReference>
<accession>A0AAN3AD54</accession>
<organism evidence="1 2">
    <name type="scientific">Bacteroides ovatus (strain ATCC 8483 / DSM 1896 / JCM 5824 / BCRC 10623 / CCUG 4943 / NCTC 11153)</name>
    <dbReference type="NCBI Taxonomy" id="411476"/>
    <lineage>
        <taxon>Bacteria</taxon>
        <taxon>Pseudomonadati</taxon>
        <taxon>Bacteroidota</taxon>
        <taxon>Bacteroidia</taxon>
        <taxon>Bacteroidales</taxon>
        <taxon>Bacteroidaceae</taxon>
        <taxon>Bacteroides</taxon>
    </lineage>
</organism>
<comment type="caution">
    <text evidence="1">The sequence shown here is derived from an EMBL/GenBank/DDBJ whole genome shotgun (WGS) entry which is preliminary data.</text>
</comment>
<reference evidence="2" key="2">
    <citation type="submission" date="2007-04" db="EMBL/GenBank/DDBJ databases">
        <title>Draft genome sequence of Bacteroides ovatus (ATCC 8483).</title>
        <authorList>
            <person name="Sudarsanam P."/>
            <person name="Ley R."/>
            <person name="Guruge J."/>
            <person name="Turnbaugh P.J."/>
            <person name="Mahowald M."/>
            <person name="Liep D."/>
            <person name="Gordon J."/>
        </authorList>
    </citation>
    <scope>NUCLEOTIDE SEQUENCE [LARGE SCALE GENOMIC DNA]</scope>
    <source>
        <strain evidence="2">ATCC 8483 / DSM 1896 / JCM 5824 / BCRC 10623 / CCUG 4943 / NCTC 11153</strain>
    </source>
</reference>
<proteinExistence type="predicted"/>
<dbReference type="EMBL" id="AAXF02000023">
    <property type="protein sequence ID" value="EDO14221.1"/>
    <property type="molecule type" value="Genomic_DNA"/>
</dbReference>
<protein>
    <submittedName>
        <fullName evidence="1">Uncharacterized protein</fullName>
    </submittedName>
</protein>
<name>A0AAN3AD54_BACO1</name>
<evidence type="ECO:0000313" key="2">
    <source>
        <dbReference type="Proteomes" id="UP000005475"/>
    </source>
</evidence>
<reference evidence="1 2" key="1">
    <citation type="submission" date="2007-03" db="EMBL/GenBank/DDBJ databases">
        <authorList>
            <person name="Fulton L."/>
            <person name="Clifton S."/>
            <person name="Fulton B."/>
            <person name="Xu J."/>
            <person name="Minx P."/>
            <person name="Pepin K.H."/>
            <person name="Johnson M."/>
            <person name="Thiruvilangam P."/>
            <person name="Bhonagiri V."/>
            <person name="Nash W.E."/>
            <person name="Mardis E.R."/>
            <person name="Wilson R.K."/>
        </authorList>
    </citation>
    <scope>NUCLEOTIDE SEQUENCE [LARGE SCALE GENOMIC DNA]</scope>
    <source>
        <strain evidence="2">ATCC 8483 / DSM 1896 / JCM 5824 / BCRC 10623 / CCUG 4943 / NCTC 11153</strain>
    </source>
</reference>
<gene>
    <name evidence="1" type="ORF">BACOVA_00078</name>
</gene>
<evidence type="ECO:0000313" key="1">
    <source>
        <dbReference type="EMBL" id="EDO14221.1"/>
    </source>
</evidence>